<protein>
    <submittedName>
        <fullName evidence="2">Uncharacterized protein</fullName>
    </submittedName>
</protein>
<organism evidence="2 3">
    <name type="scientific">Candidatus Marsarchaeota G1 archaeon OSP_D</name>
    <dbReference type="NCBI Taxonomy" id="1978155"/>
    <lineage>
        <taxon>Archaea</taxon>
        <taxon>Candidatus Marsarchaeota</taxon>
        <taxon>Candidatus Marsarchaeota group 1</taxon>
    </lineage>
</organism>
<name>A0A2R6ABD1_9ARCH</name>
<keyword evidence="1" id="KW-1133">Transmembrane helix</keyword>
<sequence length="553" mass="61907">MFSKIKMLLYALGALAYLTLVGVAAFVNVYLGITLILLPVVYFVWRRFFSKRIALPIFQISKKQVCGFFTDAPQEEVQTLVQLGKEMGVEVSALLVSRPNSKSGWYKLIVSKSALTGKSKEFEFALKSLSSMLVAKGYVVVPIKDASQLDEKRPTGVEKQAHPILLVSGVDLAQTAFSVVTEFSKNFALICTSAQLLPSIVALYRKKARTPAILKFGYNFSFNAFEKSKTGFALDALSFCYGLSNETTLILVNRISKIAEQESALTPFTIIDAIDSILYEQGVSHRIADQLQALKSSLLPLVSYLGSDSSANLKTLLGSPLVIDLSSVQPKASVYFVAYNLAKWFVEREMEVVLECFDAEVGFLERLFLDAQINHRLLVVTRQANLSRNLLRSCETLVFLNADSSTVKIAKETLGAKLDEYTGKSFIFVKPKSITPLAVEFFEEKEPTSDEILKIVEESAPKIKPQDKPRLFLIFEKDIEKVYNALRYILVNSVVEEETVLQATGDPKRAQTIYTRLVQLGYLKRRQKAGIWYVELTQKGEEEFEKLESFLKG</sequence>
<proteinExistence type="predicted"/>
<evidence type="ECO:0000313" key="3">
    <source>
        <dbReference type="Proteomes" id="UP000240880"/>
    </source>
</evidence>
<gene>
    <name evidence="2" type="ORF">B9Q01_03700</name>
</gene>
<keyword evidence="1" id="KW-0812">Transmembrane</keyword>
<accession>A0A2R6ABD1</accession>
<comment type="caution">
    <text evidence="2">The sequence shown here is derived from an EMBL/GenBank/DDBJ whole genome shotgun (WGS) entry which is preliminary data.</text>
</comment>
<feature type="transmembrane region" description="Helical" evidence="1">
    <location>
        <begin position="29"/>
        <end position="45"/>
    </location>
</feature>
<keyword evidence="1" id="KW-0472">Membrane</keyword>
<dbReference type="AlphaFoldDB" id="A0A2R6ABD1"/>
<evidence type="ECO:0000256" key="1">
    <source>
        <dbReference type="SAM" id="Phobius"/>
    </source>
</evidence>
<dbReference type="EMBL" id="NEXC01000016">
    <property type="protein sequence ID" value="PSN83731.1"/>
    <property type="molecule type" value="Genomic_DNA"/>
</dbReference>
<reference evidence="2 3" key="1">
    <citation type="submission" date="2017-04" db="EMBL/GenBank/DDBJ databases">
        <title>Novel microbial lineages endemic to geothermal iron-oxide mats fill important gaps in the evolutionary history of Archaea.</title>
        <authorList>
            <person name="Jay Z.J."/>
            <person name="Beam J.P."/>
            <person name="Dlakic M."/>
            <person name="Rusch D.B."/>
            <person name="Kozubal M.A."/>
            <person name="Inskeep W.P."/>
        </authorList>
    </citation>
    <scope>NUCLEOTIDE SEQUENCE [LARGE SCALE GENOMIC DNA]</scope>
    <source>
        <strain evidence="2">OSP_D</strain>
    </source>
</reference>
<evidence type="ECO:0000313" key="2">
    <source>
        <dbReference type="EMBL" id="PSN83731.1"/>
    </source>
</evidence>
<dbReference type="Proteomes" id="UP000240880">
    <property type="component" value="Unassembled WGS sequence"/>
</dbReference>